<reference evidence="2 3" key="1">
    <citation type="submission" date="2024-05" db="EMBL/GenBank/DDBJ databases">
        <title>Genome sequencing and assembly of Indian major carp, Cirrhinus mrigala (Hamilton, 1822).</title>
        <authorList>
            <person name="Mohindra V."/>
            <person name="Chowdhury L.M."/>
            <person name="Lal K."/>
            <person name="Jena J.K."/>
        </authorList>
    </citation>
    <scope>NUCLEOTIDE SEQUENCE [LARGE SCALE GENOMIC DNA]</scope>
    <source>
        <strain evidence="2">CM1030</strain>
        <tissue evidence="2">Blood</tissue>
    </source>
</reference>
<feature type="region of interest" description="Disordered" evidence="1">
    <location>
        <begin position="17"/>
        <end position="50"/>
    </location>
</feature>
<feature type="non-terminal residue" evidence="2">
    <location>
        <position position="50"/>
    </location>
</feature>
<organism evidence="2 3">
    <name type="scientific">Cirrhinus mrigala</name>
    <name type="common">Mrigala</name>
    <dbReference type="NCBI Taxonomy" id="683832"/>
    <lineage>
        <taxon>Eukaryota</taxon>
        <taxon>Metazoa</taxon>
        <taxon>Chordata</taxon>
        <taxon>Craniata</taxon>
        <taxon>Vertebrata</taxon>
        <taxon>Euteleostomi</taxon>
        <taxon>Actinopterygii</taxon>
        <taxon>Neopterygii</taxon>
        <taxon>Teleostei</taxon>
        <taxon>Ostariophysi</taxon>
        <taxon>Cypriniformes</taxon>
        <taxon>Cyprinidae</taxon>
        <taxon>Labeoninae</taxon>
        <taxon>Labeonini</taxon>
        <taxon>Cirrhinus</taxon>
    </lineage>
</organism>
<evidence type="ECO:0000313" key="3">
    <source>
        <dbReference type="Proteomes" id="UP001529510"/>
    </source>
</evidence>
<proteinExistence type="predicted"/>
<keyword evidence="3" id="KW-1185">Reference proteome</keyword>
<comment type="caution">
    <text evidence="2">The sequence shown here is derived from an EMBL/GenBank/DDBJ whole genome shotgun (WGS) entry which is preliminary data.</text>
</comment>
<dbReference type="Proteomes" id="UP001529510">
    <property type="component" value="Unassembled WGS sequence"/>
</dbReference>
<evidence type="ECO:0008006" key="4">
    <source>
        <dbReference type="Google" id="ProtNLM"/>
    </source>
</evidence>
<accession>A0ABD0PHQ1</accession>
<gene>
    <name evidence="2" type="ORF">M9458_033084</name>
</gene>
<feature type="compositionally biased region" description="Polar residues" evidence="1">
    <location>
        <begin position="33"/>
        <end position="50"/>
    </location>
</feature>
<sequence length="50" mass="5554">NTQLALQIIKRNQLLPSVKPASSPDLRKKPLPFQSSQPVQPIQTPSSFTQ</sequence>
<protein>
    <recommendedName>
        <fullName evidence="4">WW domain containing adaptor with coiled-coil</fullName>
    </recommendedName>
</protein>
<name>A0ABD0PHQ1_CIRMR</name>
<feature type="non-terminal residue" evidence="2">
    <location>
        <position position="1"/>
    </location>
</feature>
<evidence type="ECO:0000256" key="1">
    <source>
        <dbReference type="SAM" id="MobiDB-lite"/>
    </source>
</evidence>
<evidence type="ECO:0000313" key="2">
    <source>
        <dbReference type="EMBL" id="KAL0172773.1"/>
    </source>
</evidence>
<dbReference type="AlphaFoldDB" id="A0ABD0PHQ1"/>
<dbReference type="EMBL" id="JAMKFB020000016">
    <property type="protein sequence ID" value="KAL0172773.1"/>
    <property type="molecule type" value="Genomic_DNA"/>
</dbReference>